<proteinExistence type="predicted"/>
<evidence type="ECO:0000313" key="2">
    <source>
        <dbReference type="Proteomes" id="UP000183407"/>
    </source>
</evidence>
<sequence>MTSLVGLALTCVQWPLGIGEADIASAADVARKFDEKAIGGEGIDFANTALGLFRAHQTYALDMKSMFEAVLRRYTEQDSATASVLGSAKAML</sequence>
<dbReference type="EMBL" id="FNTL01000004">
    <property type="protein sequence ID" value="SED47621.1"/>
    <property type="molecule type" value="Genomic_DNA"/>
</dbReference>
<dbReference type="Proteomes" id="UP000183407">
    <property type="component" value="Unassembled WGS sequence"/>
</dbReference>
<evidence type="ECO:0000313" key="1">
    <source>
        <dbReference type="EMBL" id="SED47621.1"/>
    </source>
</evidence>
<name>A0A1H5B0G2_RHOJO</name>
<organism evidence="1 2">
    <name type="scientific">Rhodococcus jostii</name>
    <dbReference type="NCBI Taxonomy" id="132919"/>
    <lineage>
        <taxon>Bacteria</taxon>
        <taxon>Bacillati</taxon>
        <taxon>Actinomycetota</taxon>
        <taxon>Actinomycetes</taxon>
        <taxon>Mycobacteriales</taxon>
        <taxon>Nocardiaceae</taxon>
        <taxon>Rhodococcus</taxon>
    </lineage>
</organism>
<dbReference type="AlphaFoldDB" id="A0A1H5B0G2"/>
<gene>
    <name evidence="1" type="ORF">SAMN04490220_4597</name>
</gene>
<protein>
    <submittedName>
        <fullName evidence="1">Uncharacterized protein</fullName>
    </submittedName>
</protein>
<reference evidence="2" key="1">
    <citation type="submission" date="2016-10" db="EMBL/GenBank/DDBJ databases">
        <authorList>
            <person name="Varghese N."/>
        </authorList>
    </citation>
    <scope>NUCLEOTIDE SEQUENCE [LARGE SCALE GENOMIC DNA]</scope>
    <source>
        <strain evidence="2">DSM 44719</strain>
    </source>
</reference>
<accession>A0A1H5B0G2</accession>